<keyword evidence="5" id="KW-1185">Reference proteome</keyword>
<dbReference type="SUPFAM" id="SSF51338">
    <property type="entry name" value="Composite domain of metallo-dependent hydrolases"/>
    <property type="match status" value="1"/>
</dbReference>
<dbReference type="GO" id="GO:0016810">
    <property type="term" value="F:hydrolase activity, acting on carbon-nitrogen (but not peptide) bonds"/>
    <property type="evidence" value="ECO:0007669"/>
    <property type="project" value="InterPro"/>
</dbReference>
<dbReference type="Gene3D" id="2.30.40.10">
    <property type="entry name" value="Urease, subunit C, domain 1"/>
    <property type="match status" value="2"/>
</dbReference>
<dbReference type="PANTHER" id="PTHR22642:SF21">
    <property type="entry name" value="PERIPLASMIC PROTEIN"/>
    <property type="match status" value="1"/>
</dbReference>
<accession>A0AAV9H6J5</accession>
<feature type="region of interest" description="Disordered" evidence="1">
    <location>
        <begin position="326"/>
        <end position="345"/>
    </location>
</feature>
<dbReference type="InterPro" id="IPR032466">
    <property type="entry name" value="Metal_Hydrolase"/>
</dbReference>
<dbReference type="InterPro" id="IPR011059">
    <property type="entry name" value="Metal-dep_hydrolase_composite"/>
</dbReference>
<gene>
    <name evidence="4" type="ORF">QBC42DRAFT_324825</name>
</gene>
<keyword evidence="2" id="KW-0732">Signal</keyword>
<dbReference type="Proteomes" id="UP001321749">
    <property type="component" value="Unassembled WGS sequence"/>
</dbReference>
<proteinExistence type="predicted"/>
<dbReference type="Gene3D" id="3.20.20.140">
    <property type="entry name" value="Metal-dependent hydrolases"/>
    <property type="match status" value="2"/>
</dbReference>
<dbReference type="Pfam" id="PF07969">
    <property type="entry name" value="Amidohydro_3"/>
    <property type="match status" value="1"/>
</dbReference>
<dbReference type="SUPFAM" id="SSF51556">
    <property type="entry name" value="Metallo-dependent hydrolases"/>
    <property type="match status" value="1"/>
</dbReference>
<dbReference type="AlphaFoldDB" id="A0AAV9H6J5"/>
<evidence type="ECO:0000256" key="2">
    <source>
        <dbReference type="SAM" id="SignalP"/>
    </source>
</evidence>
<reference evidence="4" key="1">
    <citation type="journal article" date="2023" name="Mol. Phylogenet. Evol.">
        <title>Genome-scale phylogeny and comparative genomics of the fungal order Sordariales.</title>
        <authorList>
            <person name="Hensen N."/>
            <person name="Bonometti L."/>
            <person name="Westerberg I."/>
            <person name="Brannstrom I.O."/>
            <person name="Guillou S."/>
            <person name="Cros-Aarteil S."/>
            <person name="Calhoun S."/>
            <person name="Haridas S."/>
            <person name="Kuo A."/>
            <person name="Mondo S."/>
            <person name="Pangilinan J."/>
            <person name="Riley R."/>
            <person name="LaButti K."/>
            <person name="Andreopoulos B."/>
            <person name="Lipzen A."/>
            <person name="Chen C."/>
            <person name="Yan M."/>
            <person name="Daum C."/>
            <person name="Ng V."/>
            <person name="Clum A."/>
            <person name="Steindorff A."/>
            <person name="Ohm R.A."/>
            <person name="Martin F."/>
            <person name="Silar P."/>
            <person name="Natvig D.O."/>
            <person name="Lalanne C."/>
            <person name="Gautier V."/>
            <person name="Ament-Velasquez S.L."/>
            <person name="Kruys A."/>
            <person name="Hutchinson M.I."/>
            <person name="Powell A.J."/>
            <person name="Barry K."/>
            <person name="Miller A.N."/>
            <person name="Grigoriev I.V."/>
            <person name="Debuchy R."/>
            <person name="Gladieux P."/>
            <person name="Hiltunen Thoren M."/>
            <person name="Johannesson H."/>
        </authorList>
    </citation>
    <scope>NUCLEOTIDE SEQUENCE</scope>
    <source>
        <strain evidence="4">PSN324</strain>
    </source>
</reference>
<evidence type="ECO:0000256" key="1">
    <source>
        <dbReference type="SAM" id="MobiDB-lite"/>
    </source>
</evidence>
<evidence type="ECO:0000313" key="5">
    <source>
        <dbReference type="Proteomes" id="UP001321749"/>
    </source>
</evidence>
<dbReference type="InterPro" id="IPR013108">
    <property type="entry name" value="Amidohydro_3"/>
</dbReference>
<name>A0AAV9H6J5_9PEZI</name>
<protein>
    <recommendedName>
        <fullName evidence="3">Amidohydrolase 3 domain-containing protein</fullName>
    </recommendedName>
</protein>
<reference evidence="4" key="2">
    <citation type="submission" date="2023-06" db="EMBL/GenBank/DDBJ databases">
        <authorList>
            <consortium name="Lawrence Berkeley National Laboratory"/>
            <person name="Mondo S.J."/>
            <person name="Hensen N."/>
            <person name="Bonometti L."/>
            <person name="Westerberg I."/>
            <person name="Brannstrom I.O."/>
            <person name="Guillou S."/>
            <person name="Cros-Aarteil S."/>
            <person name="Calhoun S."/>
            <person name="Haridas S."/>
            <person name="Kuo A."/>
            <person name="Pangilinan J."/>
            <person name="Riley R."/>
            <person name="Labutti K."/>
            <person name="Andreopoulos B."/>
            <person name="Lipzen A."/>
            <person name="Chen C."/>
            <person name="Yanf M."/>
            <person name="Daum C."/>
            <person name="Ng V."/>
            <person name="Clum A."/>
            <person name="Steindorff A."/>
            <person name="Ohm R."/>
            <person name="Martin F."/>
            <person name="Silar P."/>
            <person name="Natvig D."/>
            <person name="Lalanne C."/>
            <person name="Gautier V."/>
            <person name="Ament-Velasquez S.L."/>
            <person name="Kruys A."/>
            <person name="Hutchinson M.I."/>
            <person name="Powell A.J."/>
            <person name="Barry K."/>
            <person name="Miller A.N."/>
            <person name="Grigoriev I.V."/>
            <person name="Debuchy R."/>
            <person name="Gladieux P."/>
            <person name="Thoren M.H."/>
            <person name="Johannesson H."/>
        </authorList>
    </citation>
    <scope>NUCLEOTIDE SEQUENCE</scope>
    <source>
        <strain evidence="4">PSN324</strain>
    </source>
</reference>
<feature type="domain" description="Amidohydrolase 3" evidence="3">
    <location>
        <begin position="115"/>
        <end position="611"/>
    </location>
</feature>
<comment type="caution">
    <text evidence="4">The sequence shown here is derived from an EMBL/GenBank/DDBJ whole genome shotgun (WGS) entry which is preliminary data.</text>
</comment>
<dbReference type="Gene3D" id="3.10.310.70">
    <property type="match status" value="1"/>
</dbReference>
<organism evidence="4 5">
    <name type="scientific">Cladorrhinum samala</name>
    <dbReference type="NCBI Taxonomy" id="585594"/>
    <lineage>
        <taxon>Eukaryota</taxon>
        <taxon>Fungi</taxon>
        <taxon>Dikarya</taxon>
        <taxon>Ascomycota</taxon>
        <taxon>Pezizomycotina</taxon>
        <taxon>Sordariomycetes</taxon>
        <taxon>Sordariomycetidae</taxon>
        <taxon>Sordariales</taxon>
        <taxon>Podosporaceae</taxon>
        <taxon>Cladorrhinum</taxon>
    </lineage>
</organism>
<evidence type="ECO:0000259" key="3">
    <source>
        <dbReference type="Pfam" id="PF07969"/>
    </source>
</evidence>
<dbReference type="PANTHER" id="PTHR22642">
    <property type="entry name" value="IMIDAZOLONEPROPIONASE"/>
    <property type="match status" value="1"/>
</dbReference>
<sequence length="616" mass="65690">MRLSYTTPAWGGILAFLWSVRVLGNPDAGAAPDTNGTVLISSVLNSNSIPASQMESDGTLRGSLILHNGRIHTLSGGSSPSVVSVLAIRSGQIVYVGDSLPSANRLFQSDPSPPRIVNLRQRTAVPGLIDAHNHIVVLGNRPGYHTPLEYSLSISDVQNAIRQRTQKARVPEGKWITTVGGFSPNQFSEQRLPTLAELDAAAPDHPVFISTGFAGPAATNSKGRAVLGALSWEHGPVNVSSTGAISIGTENGKALLYLRSQLTFDDRTRGVRDAMAYAASVGVTTHLDQGAFQSSNTPFDLSGSEDLYTFHKPWLSVYSSSFPSGAPTAGGGTADKSQSQQQSSSSPALIRLRINFLHSDNSTSTPTLTQRLLNAFPFFGNSMVRTGAIGEFHVAIDSYAGNNPVFDEAALKIARAGWRLEVHSLTDADFKGQIQSFERVSAQSDITKLRWVVAHVPSIDHEYLGRLNALGGGVNLSGWLYLEGRGNASSPAGPPWKTIVESGIPAGFGADGANIAPLSPWPHVYYAATGKNAKGELINPGQTISRQKILEMYTRDNTWFLGGPDERSLGILEEGRLGDVAVLSDDYFTVPDEKLKSLRSVLTVVGGVVVHDSGEL</sequence>
<evidence type="ECO:0000313" key="4">
    <source>
        <dbReference type="EMBL" id="KAK4456333.1"/>
    </source>
</evidence>
<feature type="signal peptide" evidence="2">
    <location>
        <begin position="1"/>
        <end position="24"/>
    </location>
</feature>
<dbReference type="EMBL" id="MU865275">
    <property type="protein sequence ID" value="KAK4456333.1"/>
    <property type="molecule type" value="Genomic_DNA"/>
</dbReference>
<feature type="chain" id="PRO_5043709671" description="Amidohydrolase 3 domain-containing protein" evidence="2">
    <location>
        <begin position="25"/>
        <end position="616"/>
    </location>
</feature>